<organism evidence="1 2">
    <name type="scientific">Asticcacaulis machinosus</name>
    <dbReference type="NCBI Taxonomy" id="2984211"/>
    <lineage>
        <taxon>Bacteria</taxon>
        <taxon>Pseudomonadati</taxon>
        <taxon>Pseudomonadota</taxon>
        <taxon>Alphaproteobacteria</taxon>
        <taxon>Caulobacterales</taxon>
        <taxon>Caulobacteraceae</taxon>
        <taxon>Asticcacaulis</taxon>
    </lineage>
</organism>
<evidence type="ECO:0000313" key="1">
    <source>
        <dbReference type="EMBL" id="MDC7675531.1"/>
    </source>
</evidence>
<reference evidence="1 2" key="1">
    <citation type="submission" date="2023-01" db="EMBL/GenBank/DDBJ databases">
        <title>Novel species of the genus Asticcacaulis isolated from rivers.</title>
        <authorList>
            <person name="Lu H."/>
        </authorList>
    </citation>
    <scope>NUCLEOTIDE SEQUENCE [LARGE SCALE GENOMIC DNA]</scope>
    <source>
        <strain evidence="1 2">LKC15W</strain>
    </source>
</reference>
<gene>
    <name evidence="1" type="ORF">PQU98_05290</name>
</gene>
<dbReference type="RefSeq" id="WP_272743848.1">
    <property type="nucleotide sequence ID" value="NZ_JAQQKV010000001.1"/>
</dbReference>
<evidence type="ECO:0000313" key="2">
    <source>
        <dbReference type="Proteomes" id="UP001218579"/>
    </source>
</evidence>
<name>A0ABT5HH07_9CAUL</name>
<keyword evidence="2" id="KW-1185">Reference proteome</keyword>
<accession>A0ABT5HH07</accession>
<proteinExistence type="predicted"/>
<comment type="caution">
    <text evidence="1">The sequence shown here is derived from an EMBL/GenBank/DDBJ whole genome shotgun (WGS) entry which is preliminary data.</text>
</comment>
<sequence>MDDLRARWVDKLGHEALSNLEASLERLVGLSSIDLDAPGSLLGDAGQNGDG</sequence>
<protein>
    <submittedName>
        <fullName evidence="1">Uncharacterized protein</fullName>
    </submittedName>
</protein>
<dbReference type="Proteomes" id="UP001218579">
    <property type="component" value="Unassembled WGS sequence"/>
</dbReference>
<dbReference type="EMBL" id="JAQQKV010000001">
    <property type="protein sequence ID" value="MDC7675531.1"/>
    <property type="molecule type" value="Genomic_DNA"/>
</dbReference>